<name>A0A0U5GCA3_ASPCI</name>
<keyword evidence="3" id="KW-1185">Reference proteome</keyword>
<reference evidence="3" key="1">
    <citation type="journal article" date="2016" name="Genome Announc.">
        <title>Draft genome sequences of fungus Aspergillus calidoustus.</title>
        <authorList>
            <person name="Horn F."/>
            <person name="Linde J."/>
            <person name="Mattern D.J."/>
            <person name="Walther G."/>
            <person name="Guthke R."/>
            <person name="Scherlach K."/>
            <person name="Martin K."/>
            <person name="Brakhage A.A."/>
            <person name="Petzke L."/>
            <person name="Valiante V."/>
        </authorList>
    </citation>
    <scope>NUCLEOTIDE SEQUENCE [LARGE SCALE GENOMIC DNA]</scope>
    <source>
        <strain evidence="3">SF006504</strain>
    </source>
</reference>
<proteinExistence type="predicted"/>
<evidence type="ECO:0000256" key="1">
    <source>
        <dbReference type="SAM" id="MobiDB-lite"/>
    </source>
</evidence>
<gene>
    <name evidence="2" type="ORF">ASPCAL11320</name>
</gene>
<dbReference type="Proteomes" id="UP000054771">
    <property type="component" value="Unassembled WGS sequence"/>
</dbReference>
<accession>A0A0U5GCA3</accession>
<dbReference type="OMA" id="THLACDG"/>
<dbReference type="EMBL" id="CDMC01000010">
    <property type="protein sequence ID" value="CEL08168.1"/>
    <property type="molecule type" value="Genomic_DNA"/>
</dbReference>
<evidence type="ECO:0000313" key="3">
    <source>
        <dbReference type="Proteomes" id="UP000054771"/>
    </source>
</evidence>
<feature type="compositionally biased region" description="Basic and acidic residues" evidence="1">
    <location>
        <begin position="123"/>
        <end position="132"/>
    </location>
</feature>
<dbReference type="STRING" id="454130.A0A0U5GCA3"/>
<protein>
    <submittedName>
        <fullName evidence="2">Uncharacterized protein</fullName>
    </submittedName>
</protein>
<sequence>MCPLYLMRLQYPTPSQIYYRKNPKTRIIKMSCPIDTPAQTIMSSLRRSPSGRGYTHLACDGVLRAISGDNKVVDYRRLSPEEIQTAMQVFPQKYRDQVKDKFVGVDGRDVTNEEQLWNPSEELVPRRKERSGVEAPSSTPVG</sequence>
<evidence type="ECO:0000313" key="2">
    <source>
        <dbReference type="EMBL" id="CEL08168.1"/>
    </source>
</evidence>
<feature type="region of interest" description="Disordered" evidence="1">
    <location>
        <begin position="113"/>
        <end position="142"/>
    </location>
</feature>
<dbReference type="OrthoDB" id="3660917at2759"/>
<organism evidence="2 3">
    <name type="scientific">Aspergillus calidoustus</name>
    <dbReference type="NCBI Taxonomy" id="454130"/>
    <lineage>
        <taxon>Eukaryota</taxon>
        <taxon>Fungi</taxon>
        <taxon>Dikarya</taxon>
        <taxon>Ascomycota</taxon>
        <taxon>Pezizomycotina</taxon>
        <taxon>Eurotiomycetes</taxon>
        <taxon>Eurotiomycetidae</taxon>
        <taxon>Eurotiales</taxon>
        <taxon>Aspergillaceae</taxon>
        <taxon>Aspergillus</taxon>
        <taxon>Aspergillus subgen. Nidulantes</taxon>
    </lineage>
</organism>
<dbReference type="AlphaFoldDB" id="A0A0U5GCA3"/>